<dbReference type="PANTHER" id="PTHR37170">
    <property type="entry name" value="GLUTAREDOXIN-RELATED"/>
    <property type="match status" value="1"/>
</dbReference>
<dbReference type="EMBL" id="DTHS01000024">
    <property type="protein sequence ID" value="HHR48718.1"/>
    <property type="molecule type" value="Genomic_DNA"/>
</dbReference>
<sequence length="223" mass="25136">MGMLQENVKTQVKELFKDLKREVKLVVFTQESLVTLPAFECETCRDNRLLMEELASLSEKIKIEVYDFLKDEEKVKAYQIDKIPATVILGEKDYGIRFYGLPAGYEFSTLIHAIKLVSEGESGLSEINKAKLNTFTKPIHIQVFVTLTCPYCPQAGYLAYQLAMASDLIRTDVINAGEFPQLAQKYNVFAVPKIVINEVIQFEGALPEDSFVEKVIMAHNTAG</sequence>
<proteinExistence type="predicted"/>
<evidence type="ECO:0000259" key="1">
    <source>
        <dbReference type="Pfam" id="PF13192"/>
    </source>
</evidence>
<dbReference type="Gene3D" id="3.40.30.10">
    <property type="entry name" value="Glutaredoxin"/>
    <property type="match status" value="2"/>
</dbReference>
<dbReference type="InterPro" id="IPR011903">
    <property type="entry name" value="TON_0319-like"/>
</dbReference>
<feature type="domain" description="Thioredoxin-like fold" evidence="1">
    <location>
        <begin position="140"/>
        <end position="216"/>
    </location>
</feature>
<dbReference type="InterPro" id="IPR012336">
    <property type="entry name" value="Thioredoxin-like_fold"/>
</dbReference>
<protein>
    <submittedName>
        <fullName evidence="2">Glutaredoxin</fullName>
    </submittedName>
</protein>
<comment type="caution">
    <text evidence="2">The sequence shown here is derived from an EMBL/GenBank/DDBJ whole genome shotgun (WGS) entry which is preliminary data.</text>
</comment>
<reference evidence="2" key="1">
    <citation type="journal article" date="2020" name="mSystems">
        <title>Genome- and Community-Level Interaction Insights into Carbon Utilization and Element Cycling Functions of Hydrothermarchaeota in Hydrothermal Sediment.</title>
        <authorList>
            <person name="Zhou Z."/>
            <person name="Liu Y."/>
            <person name="Xu W."/>
            <person name="Pan J."/>
            <person name="Luo Z.H."/>
            <person name="Li M."/>
        </authorList>
    </citation>
    <scope>NUCLEOTIDE SEQUENCE [LARGE SCALE GENOMIC DNA]</scope>
    <source>
        <strain evidence="2">SpSt-791</strain>
    </source>
</reference>
<dbReference type="PANTHER" id="PTHR37170:SF1">
    <property type="entry name" value="GLUTAREDOXIN-LIKE PROTEIN"/>
    <property type="match status" value="1"/>
</dbReference>
<dbReference type="AlphaFoldDB" id="A0A7V5Y0J6"/>
<gene>
    <name evidence="2" type="ORF">ENV79_03635</name>
</gene>
<organism evidence="2">
    <name type="scientific">candidate division WOR-3 bacterium</name>
    <dbReference type="NCBI Taxonomy" id="2052148"/>
    <lineage>
        <taxon>Bacteria</taxon>
        <taxon>Bacteria division WOR-3</taxon>
    </lineage>
</organism>
<accession>A0A7V5Y0J6</accession>
<dbReference type="CDD" id="cd02973">
    <property type="entry name" value="TRX_GRX_like"/>
    <property type="match status" value="1"/>
</dbReference>
<dbReference type="Pfam" id="PF13192">
    <property type="entry name" value="Thioredoxin_3"/>
    <property type="match status" value="1"/>
</dbReference>
<evidence type="ECO:0000313" key="2">
    <source>
        <dbReference type="EMBL" id="HHR48718.1"/>
    </source>
</evidence>
<dbReference type="SUPFAM" id="SSF52833">
    <property type="entry name" value="Thioredoxin-like"/>
    <property type="match status" value="2"/>
</dbReference>
<dbReference type="NCBIfam" id="TIGR02187">
    <property type="entry name" value="PDO_seleno_TRX"/>
    <property type="match status" value="1"/>
</dbReference>
<dbReference type="InterPro" id="IPR036249">
    <property type="entry name" value="Thioredoxin-like_sf"/>
</dbReference>
<name>A0A7V5Y0J6_UNCW3</name>